<gene>
    <name evidence="1" type="ORF">OTU49_012629</name>
</gene>
<keyword evidence="2" id="KW-1185">Reference proteome</keyword>
<evidence type="ECO:0000313" key="2">
    <source>
        <dbReference type="Proteomes" id="UP001445076"/>
    </source>
</evidence>
<reference evidence="1 2" key="1">
    <citation type="journal article" date="2024" name="BMC Genomics">
        <title>Genome assembly of redclaw crayfish (Cherax quadricarinatus) provides insights into its immune adaptation and hypoxia tolerance.</title>
        <authorList>
            <person name="Liu Z."/>
            <person name="Zheng J."/>
            <person name="Li H."/>
            <person name="Fang K."/>
            <person name="Wang S."/>
            <person name="He J."/>
            <person name="Zhou D."/>
            <person name="Weng S."/>
            <person name="Chi M."/>
            <person name="Gu Z."/>
            <person name="He J."/>
            <person name="Li F."/>
            <person name="Wang M."/>
        </authorList>
    </citation>
    <scope>NUCLEOTIDE SEQUENCE [LARGE SCALE GENOMIC DNA]</scope>
    <source>
        <strain evidence="1">ZL_2023a</strain>
    </source>
</reference>
<evidence type="ECO:0000313" key="1">
    <source>
        <dbReference type="EMBL" id="KAK8721902.1"/>
    </source>
</evidence>
<protein>
    <submittedName>
        <fullName evidence="1">Uncharacterized protein</fullName>
    </submittedName>
</protein>
<dbReference type="Proteomes" id="UP001445076">
    <property type="component" value="Unassembled WGS sequence"/>
</dbReference>
<dbReference type="AlphaFoldDB" id="A0AAW0VXQ8"/>
<accession>A0AAW0VXQ8</accession>
<organism evidence="1 2">
    <name type="scientific">Cherax quadricarinatus</name>
    <name type="common">Australian red claw crayfish</name>
    <dbReference type="NCBI Taxonomy" id="27406"/>
    <lineage>
        <taxon>Eukaryota</taxon>
        <taxon>Metazoa</taxon>
        <taxon>Ecdysozoa</taxon>
        <taxon>Arthropoda</taxon>
        <taxon>Crustacea</taxon>
        <taxon>Multicrustacea</taxon>
        <taxon>Malacostraca</taxon>
        <taxon>Eumalacostraca</taxon>
        <taxon>Eucarida</taxon>
        <taxon>Decapoda</taxon>
        <taxon>Pleocyemata</taxon>
        <taxon>Astacidea</taxon>
        <taxon>Parastacoidea</taxon>
        <taxon>Parastacidae</taxon>
        <taxon>Cherax</taxon>
    </lineage>
</organism>
<proteinExistence type="predicted"/>
<comment type="caution">
    <text evidence="1">The sequence shown here is derived from an EMBL/GenBank/DDBJ whole genome shotgun (WGS) entry which is preliminary data.</text>
</comment>
<sequence>MAKHILSPMAKHILSPMAKHILSPMAKHILSPMAKHILSPMAKHILSPMAKHILSPMAKHIKLIRNCVRERYGWCSPSVGSVLEEQSLPVQNFKGCINVLFVVIFVNSKCNLVK</sequence>
<dbReference type="EMBL" id="JARKIK010000098">
    <property type="protein sequence ID" value="KAK8721902.1"/>
    <property type="molecule type" value="Genomic_DNA"/>
</dbReference>
<name>A0AAW0VXQ8_CHEQU</name>